<dbReference type="AlphaFoldDB" id="A0A9N9GXM3"/>
<protein>
    <submittedName>
        <fullName evidence="1">9117_t:CDS:1</fullName>
    </submittedName>
</protein>
<evidence type="ECO:0000313" key="1">
    <source>
        <dbReference type="EMBL" id="CAG8637041.1"/>
    </source>
</evidence>
<comment type="caution">
    <text evidence="1">The sequence shown here is derived from an EMBL/GenBank/DDBJ whole genome shotgun (WGS) entry which is preliminary data.</text>
</comment>
<dbReference type="GO" id="GO:0007166">
    <property type="term" value="P:cell surface receptor signaling pathway"/>
    <property type="evidence" value="ECO:0007669"/>
    <property type="project" value="InterPro"/>
</dbReference>
<dbReference type="OrthoDB" id="2314769at2759"/>
<keyword evidence="2" id="KW-1185">Reference proteome</keyword>
<organism evidence="1 2">
    <name type="scientific">Acaulospora morrowiae</name>
    <dbReference type="NCBI Taxonomy" id="94023"/>
    <lineage>
        <taxon>Eukaryota</taxon>
        <taxon>Fungi</taxon>
        <taxon>Fungi incertae sedis</taxon>
        <taxon>Mucoromycota</taxon>
        <taxon>Glomeromycotina</taxon>
        <taxon>Glomeromycetes</taxon>
        <taxon>Diversisporales</taxon>
        <taxon>Acaulosporaceae</taxon>
        <taxon>Acaulospora</taxon>
    </lineage>
</organism>
<proteinExistence type="predicted"/>
<dbReference type="Gene3D" id="1.20.930.20">
    <property type="entry name" value="Adaptor protein Cbl, N-terminal domain"/>
    <property type="match status" value="1"/>
</dbReference>
<sequence>MDLEILNLEDSSGVKLEMQRNLNNTSAKLSEIESIGENKFGVDLRSKDITFSMAAIQPFLPLFANVLKIAMDLTRLYENAKYNKKICAALVDRMDIVERAVKYLQRHKQKNEKNF</sequence>
<dbReference type="Proteomes" id="UP000789342">
    <property type="component" value="Unassembled WGS sequence"/>
</dbReference>
<feature type="non-terminal residue" evidence="1">
    <location>
        <position position="115"/>
    </location>
</feature>
<dbReference type="EMBL" id="CAJVPV010008988">
    <property type="protein sequence ID" value="CAG8637041.1"/>
    <property type="molecule type" value="Genomic_DNA"/>
</dbReference>
<accession>A0A9N9GXM3</accession>
<name>A0A9N9GXM3_9GLOM</name>
<dbReference type="InterPro" id="IPR036537">
    <property type="entry name" value="Adaptor_Cbl_N_dom_sf"/>
</dbReference>
<evidence type="ECO:0000313" key="2">
    <source>
        <dbReference type="Proteomes" id="UP000789342"/>
    </source>
</evidence>
<reference evidence="1" key="1">
    <citation type="submission" date="2021-06" db="EMBL/GenBank/DDBJ databases">
        <authorList>
            <person name="Kallberg Y."/>
            <person name="Tangrot J."/>
            <person name="Rosling A."/>
        </authorList>
    </citation>
    <scope>NUCLEOTIDE SEQUENCE</scope>
    <source>
        <strain evidence="1">CL551</strain>
    </source>
</reference>
<gene>
    <name evidence="1" type="ORF">AMORRO_LOCUS9350</name>
</gene>